<dbReference type="InterPro" id="IPR011050">
    <property type="entry name" value="Pectin_lyase_fold/virulence"/>
</dbReference>
<dbReference type="Proteomes" id="UP001247805">
    <property type="component" value="Unassembled WGS sequence"/>
</dbReference>
<evidence type="ECO:0000256" key="5">
    <source>
        <dbReference type="ARBA" id="ARBA00022801"/>
    </source>
</evidence>
<evidence type="ECO:0000259" key="8">
    <source>
        <dbReference type="Pfam" id="PF23763"/>
    </source>
</evidence>
<keyword evidence="11" id="KW-1185">Reference proteome</keyword>
<organism evidence="10 11">
    <name type="scientific">Paraglaciecola aquimarina</name>
    <dbReference type="NCBI Taxonomy" id="1235557"/>
    <lineage>
        <taxon>Bacteria</taxon>
        <taxon>Pseudomonadati</taxon>
        <taxon>Pseudomonadota</taxon>
        <taxon>Gammaproteobacteria</taxon>
        <taxon>Alteromonadales</taxon>
        <taxon>Alteromonadaceae</taxon>
        <taxon>Paraglaciecola</taxon>
    </lineage>
</organism>
<name>A0ABU3SW15_9ALTE</name>
<dbReference type="InterPro" id="IPR056441">
    <property type="entry name" value="Beta-barrel_GLAA-B_II"/>
</dbReference>
<comment type="catalytic activity">
    <reaction evidence="1">
        <text>Hydrolysis of terminal, non-reducing alpha-D-galactose residues in alpha-D-galactosides, including galactose oligosaccharides, galactomannans and galactolipids.</text>
        <dbReference type="EC" id="3.2.1.22"/>
    </reaction>
</comment>
<dbReference type="EMBL" id="JAWDIO010000002">
    <property type="protein sequence ID" value="MDU0354210.1"/>
    <property type="molecule type" value="Genomic_DNA"/>
</dbReference>
<evidence type="ECO:0008006" key="12">
    <source>
        <dbReference type="Google" id="ProtNLM"/>
    </source>
</evidence>
<feature type="domain" description="GLAA-B beta-barrel" evidence="8">
    <location>
        <begin position="137"/>
        <end position="233"/>
    </location>
</feature>
<dbReference type="InterPro" id="IPR012334">
    <property type="entry name" value="Pectin_lyas_fold"/>
</dbReference>
<sequence length="402" mass="44939">MKYLILSIILTACLVSGANAVTINVAEHGIVPYQDATFKLNQLLESIKHQKNVTLRFPKGQYNFSRKEAVERYRYVANHDNGLKRLAFNIFDANNLTIDGDGSLFMFHDRIVPFTLDNTQSVTLKNFTIDFIRPFHAELPIVKSDDKARSMIVKVDPKQSPYSFKKGEVLFERFGQWDDVGSNIVFAANTRSPIYNTGSYAVWGTKTKSLGKNLIEFSGFQNNKKPAPVGSVLVVYGSNPTSRLVPGIHVTNSKDLKIENVKVLATGGMALIVERTENIHLDKFVVTSAENRLVATRADATHFIGCKGDIIVENSIMEHMLDDGINVHGAYVNVDRKLQDNQLIASISHFQQMGLTFAEPGDKVAILSRETVLPFYQTTVKRVSVINDKRFIIELDDLPTPS</sequence>
<dbReference type="Pfam" id="PF23763">
    <property type="entry name" value="Beta-barrel_GLAA-B_I"/>
    <property type="match status" value="1"/>
</dbReference>
<comment type="catalytic activity">
    <reaction evidence="2">
        <text>Hydrolysis of terminal, non-reducing branched (1-&gt;3)-alpha-D-galactosidic residues, producing free D-galactose.</text>
        <dbReference type="EC" id="3.2.1.n1"/>
    </reaction>
</comment>
<keyword evidence="3 7" id="KW-0732">Signal</keyword>
<gene>
    <name evidence="10" type="ORF">RS130_09925</name>
</gene>
<reference evidence="10 11" key="1">
    <citation type="submission" date="2023-10" db="EMBL/GenBank/DDBJ databases">
        <title>Glaciecola aquimarina strain GGW-M5 nov., isolated from a coastal seawater.</title>
        <authorList>
            <person name="Bayburt H."/>
            <person name="Kim J.M."/>
            <person name="Choi B.J."/>
            <person name="Jeon C.O."/>
        </authorList>
    </citation>
    <scope>NUCLEOTIDE SEQUENCE [LARGE SCALE GENOMIC DNA]</scope>
    <source>
        <strain evidence="10 11">KCTC 32108</strain>
    </source>
</reference>
<protein>
    <recommendedName>
        <fullName evidence="12">Right-handed parallel beta-helix repeat-containing protein</fullName>
    </recommendedName>
</protein>
<evidence type="ECO:0000256" key="6">
    <source>
        <dbReference type="ARBA" id="ARBA00023295"/>
    </source>
</evidence>
<dbReference type="Gene3D" id="2.160.20.10">
    <property type="entry name" value="Single-stranded right-handed beta-helix, Pectin lyase-like"/>
    <property type="match status" value="1"/>
</dbReference>
<evidence type="ECO:0000259" key="9">
    <source>
        <dbReference type="Pfam" id="PF23764"/>
    </source>
</evidence>
<comment type="caution">
    <text evidence="10">The sequence shown here is derived from an EMBL/GenBank/DDBJ whole genome shotgun (WGS) entry which is preliminary data.</text>
</comment>
<evidence type="ECO:0000256" key="7">
    <source>
        <dbReference type="SAM" id="SignalP"/>
    </source>
</evidence>
<keyword evidence="5" id="KW-0378">Hydrolase</keyword>
<feature type="domain" description="GLAA-B beta-barrel" evidence="9">
    <location>
        <begin position="346"/>
        <end position="397"/>
    </location>
</feature>
<evidence type="ECO:0000313" key="11">
    <source>
        <dbReference type="Proteomes" id="UP001247805"/>
    </source>
</evidence>
<dbReference type="SUPFAM" id="SSF51126">
    <property type="entry name" value="Pectin lyase-like"/>
    <property type="match status" value="1"/>
</dbReference>
<evidence type="ECO:0000313" key="10">
    <source>
        <dbReference type="EMBL" id="MDU0354210.1"/>
    </source>
</evidence>
<feature type="chain" id="PRO_5046274955" description="Right-handed parallel beta-helix repeat-containing protein" evidence="7">
    <location>
        <begin position="21"/>
        <end position="402"/>
    </location>
</feature>
<dbReference type="InterPro" id="IPR057275">
    <property type="entry name" value="Beta-barrel_GLAA-B_I"/>
</dbReference>
<feature type="signal peptide" evidence="7">
    <location>
        <begin position="1"/>
        <end position="20"/>
    </location>
</feature>
<proteinExistence type="predicted"/>
<dbReference type="RefSeq" id="WP_316025825.1">
    <property type="nucleotide sequence ID" value="NZ_JAWDIO010000002.1"/>
</dbReference>
<keyword evidence="4" id="KW-0677">Repeat</keyword>
<evidence type="ECO:0000256" key="1">
    <source>
        <dbReference type="ARBA" id="ARBA00001255"/>
    </source>
</evidence>
<dbReference type="Pfam" id="PF23764">
    <property type="entry name" value="Beta-barrel_GLAA-B_II"/>
    <property type="match status" value="1"/>
</dbReference>
<keyword evidence="6" id="KW-0326">Glycosidase</keyword>
<evidence type="ECO:0000256" key="3">
    <source>
        <dbReference type="ARBA" id="ARBA00022729"/>
    </source>
</evidence>
<accession>A0ABU3SW15</accession>
<evidence type="ECO:0000256" key="2">
    <source>
        <dbReference type="ARBA" id="ARBA00001271"/>
    </source>
</evidence>
<evidence type="ECO:0000256" key="4">
    <source>
        <dbReference type="ARBA" id="ARBA00022737"/>
    </source>
</evidence>